<protein>
    <submittedName>
        <fullName evidence="2">SET domain-containing protein</fullName>
    </submittedName>
</protein>
<dbReference type="Proteomes" id="UP000095283">
    <property type="component" value="Unplaced"/>
</dbReference>
<reference evidence="2" key="1">
    <citation type="submission" date="2016-11" db="UniProtKB">
        <authorList>
            <consortium name="WormBaseParasite"/>
        </authorList>
    </citation>
    <scope>IDENTIFICATION</scope>
</reference>
<dbReference type="InterPro" id="IPR043128">
    <property type="entry name" value="Rev_trsase/Diguanyl_cyclase"/>
</dbReference>
<dbReference type="InterPro" id="IPR043502">
    <property type="entry name" value="DNA/RNA_pol_sf"/>
</dbReference>
<dbReference type="Gene3D" id="3.30.70.270">
    <property type="match status" value="1"/>
</dbReference>
<evidence type="ECO:0000313" key="1">
    <source>
        <dbReference type="Proteomes" id="UP000095283"/>
    </source>
</evidence>
<name>A0A1I7W9X1_HETBA</name>
<dbReference type="PANTHER" id="PTHR37984:SF5">
    <property type="entry name" value="PROTEIN NYNRIN-LIKE"/>
    <property type="match status" value="1"/>
</dbReference>
<keyword evidence="1" id="KW-1185">Reference proteome</keyword>
<dbReference type="AlphaFoldDB" id="A0A1I7W9X1"/>
<accession>A0A1I7W9X1</accession>
<proteinExistence type="predicted"/>
<organism evidence="1 2">
    <name type="scientific">Heterorhabditis bacteriophora</name>
    <name type="common">Entomopathogenic nematode worm</name>
    <dbReference type="NCBI Taxonomy" id="37862"/>
    <lineage>
        <taxon>Eukaryota</taxon>
        <taxon>Metazoa</taxon>
        <taxon>Ecdysozoa</taxon>
        <taxon>Nematoda</taxon>
        <taxon>Chromadorea</taxon>
        <taxon>Rhabditida</taxon>
        <taxon>Rhabditina</taxon>
        <taxon>Rhabditomorpha</taxon>
        <taxon>Strongyloidea</taxon>
        <taxon>Heterorhabditidae</taxon>
        <taxon>Heterorhabditis</taxon>
    </lineage>
</organism>
<dbReference type="SUPFAM" id="SSF56672">
    <property type="entry name" value="DNA/RNA polymerases"/>
    <property type="match status" value="1"/>
</dbReference>
<dbReference type="InterPro" id="IPR050951">
    <property type="entry name" value="Retrovirus_Pol_polyprotein"/>
</dbReference>
<evidence type="ECO:0000313" key="2">
    <source>
        <dbReference type="WBParaSite" id="Hba_01451"/>
    </source>
</evidence>
<sequence>MSTCFSDYVLPWKPTKLQNYHTYAATLNRQCENAENTNVRDCLLRILNTPTPNKPEDVLMECELLVNMPNHAAAIAGPDPTKIKQKSVETQRKNAKLTIAVCDITMQINTGDDIIFIYGLTCCFSTNFKCNEYNGYGICHVTPRIMLLGIGWLDQLPLFREIFDTICCILGTEHTHNDLAAFIIAAYPNVFKEKVDCCTKAKTSVLLKPDSHPIFIKRRPLHLPYSLQATPMQSLTPTNMNSTFIIDVMERWPDPEKIAVITKIPKPQNINELQSFLRMITYYTSFVPNMCQM</sequence>
<dbReference type="PANTHER" id="PTHR37984">
    <property type="entry name" value="PROTEIN CBG26694"/>
    <property type="match status" value="1"/>
</dbReference>
<dbReference type="WBParaSite" id="Hba_01451">
    <property type="protein sequence ID" value="Hba_01451"/>
    <property type="gene ID" value="Hba_01451"/>
</dbReference>